<name>A0A645FD88_9ZZZZ</name>
<dbReference type="AlphaFoldDB" id="A0A645FD88"/>
<comment type="caution">
    <text evidence="1">The sequence shown here is derived from an EMBL/GenBank/DDBJ whole genome shotgun (WGS) entry which is preliminary data.</text>
</comment>
<dbReference type="EMBL" id="VSSQ01058598">
    <property type="protein sequence ID" value="MPN12277.1"/>
    <property type="molecule type" value="Genomic_DNA"/>
</dbReference>
<proteinExistence type="predicted"/>
<accession>A0A645FD88</accession>
<evidence type="ECO:0000313" key="1">
    <source>
        <dbReference type="EMBL" id="MPN12277.1"/>
    </source>
</evidence>
<gene>
    <name evidence="1" type="ORF">SDC9_159593</name>
</gene>
<sequence>MQHARAARSNQRDIVFVHMNAVGKHRALTQQPELIKERHWRERIALFAFFVFKSRFRNMHVHARTELICPFGHGLKRLGVAGVFGMGAKAYRDASVGGAVELLIERFGLIKHVELVIALRGDDRAADQRTQAGFVDGAHDGFSEEIHIV</sequence>
<reference evidence="1" key="1">
    <citation type="submission" date="2019-08" db="EMBL/GenBank/DDBJ databases">
        <authorList>
            <person name="Kucharzyk K."/>
            <person name="Murdoch R.W."/>
            <person name="Higgins S."/>
            <person name="Loffler F."/>
        </authorList>
    </citation>
    <scope>NUCLEOTIDE SEQUENCE</scope>
</reference>
<protein>
    <submittedName>
        <fullName evidence="1">Uncharacterized protein</fullName>
    </submittedName>
</protein>
<organism evidence="1">
    <name type="scientific">bioreactor metagenome</name>
    <dbReference type="NCBI Taxonomy" id="1076179"/>
    <lineage>
        <taxon>unclassified sequences</taxon>
        <taxon>metagenomes</taxon>
        <taxon>ecological metagenomes</taxon>
    </lineage>
</organism>